<accession>A0A9D1RCI8</accession>
<feature type="transmembrane region" description="Helical" evidence="1">
    <location>
        <begin position="6"/>
        <end position="31"/>
    </location>
</feature>
<reference evidence="2" key="1">
    <citation type="journal article" date="2021" name="PeerJ">
        <title>Extensive microbial diversity within the chicken gut microbiome revealed by metagenomics and culture.</title>
        <authorList>
            <person name="Gilroy R."/>
            <person name="Ravi A."/>
            <person name="Getino M."/>
            <person name="Pursley I."/>
            <person name="Horton D.L."/>
            <person name="Alikhan N.F."/>
            <person name="Baker D."/>
            <person name="Gharbi K."/>
            <person name="Hall N."/>
            <person name="Watson M."/>
            <person name="Adriaenssens E.M."/>
            <person name="Foster-Nyarko E."/>
            <person name="Jarju S."/>
            <person name="Secka A."/>
            <person name="Antonio M."/>
            <person name="Oren A."/>
            <person name="Chaudhuri R.R."/>
            <person name="La Ragione R."/>
            <person name="Hildebrand F."/>
            <person name="Pallen M.J."/>
        </authorList>
    </citation>
    <scope>NUCLEOTIDE SEQUENCE</scope>
    <source>
        <strain evidence="2">421</strain>
    </source>
</reference>
<gene>
    <name evidence="2" type="ORF">IAA48_04550</name>
</gene>
<keyword evidence="1" id="KW-1133">Transmembrane helix</keyword>
<keyword evidence="1" id="KW-0812">Transmembrane</keyword>
<evidence type="ECO:0000313" key="3">
    <source>
        <dbReference type="Proteomes" id="UP000824205"/>
    </source>
</evidence>
<dbReference type="EMBL" id="DXGE01000019">
    <property type="protein sequence ID" value="HIW85746.1"/>
    <property type="molecule type" value="Genomic_DNA"/>
</dbReference>
<name>A0A9D1RCI8_9FIRM</name>
<comment type="caution">
    <text evidence="2">The sequence shown here is derived from an EMBL/GenBank/DDBJ whole genome shotgun (WGS) entry which is preliminary data.</text>
</comment>
<proteinExistence type="predicted"/>
<dbReference type="Pfam" id="PF12650">
    <property type="entry name" value="DUF3784"/>
    <property type="match status" value="1"/>
</dbReference>
<sequence length="112" mass="11894">MISVIITGTLSALCLVLSAIMLSGHGAGMIAGYNTAAEKEKAKFDEKKLCRAAGTFMLFVTIAMAALCCAGYFVETGKANENMIAIPIIIFIILLVAGIVILNIYTTKKCKK</sequence>
<dbReference type="AlphaFoldDB" id="A0A9D1RCI8"/>
<evidence type="ECO:0000313" key="2">
    <source>
        <dbReference type="EMBL" id="HIW85746.1"/>
    </source>
</evidence>
<organism evidence="2 3">
    <name type="scientific">Candidatus Eubacterium faecipullorum</name>
    <dbReference type="NCBI Taxonomy" id="2838571"/>
    <lineage>
        <taxon>Bacteria</taxon>
        <taxon>Bacillati</taxon>
        <taxon>Bacillota</taxon>
        <taxon>Clostridia</taxon>
        <taxon>Eubacteriales</taxon>
        <taxon>Eubacteriaceae</taxon>
        <taxon>Eubacterium</taxon>
    </lineage>
</organism>
<reference evidence="2" key="2">
    <citation type="submission" date="2021-04" db="EMBL/GenBank/DDBJ databases">
        <authorList>
            <person name="Gilroy R."/>
        </authorList>
    </citation>
    <scope>NUCLEOTIDE SEQUENCE</scope>
    <source>
        <strain evidence="2">421</strain>
    </source>
</reference>
<keyword evidence="1" id="KW-0472">Membrane</keyword>
<protein>
    <submittedName>
        <fullName evidence="2">DUF3784 domain-containing protein</fullName>
    </submittedName>
</protein>
<feature type="transmembrane region" description="Helical" evidence="1">
    <location>
        <begin position="52"/>
        <end position="73"/>
    </location>
</feature>
<feature type="transmembrane region" description="Helical" evidence="1">
    <location>
        <begin position="85"/>
        <end position="105"/>
    </location>
</feature>
<dbReference type="InterPro" id="IPR017259">
    <property type="entry name" value="UCP037672"/>
</dbReference>
<evidence type="ECO:0000256" key="1">
    <source>
        <dbReference type="SAM" id="Phobius"/>
    </source>
</evidence>
<dbReference type="Proteomes" id="UP000824205">
    <property type="component" value="Unassembled WGS sequence"/>
</dbReference>